<comment type="caution">
    <text evidence="4">The sequence shown here is derived from an EMBL/GenBank/DDBJ whole genome shotgun (WGS) entry which is preliminary data.</text>
</comment>
<name>A0A5C7GUB3_9ROSI</name>
<dbReference type="Proteomes" id="UP000323000">
    <property type="component" value="Chromosome 13"/>
</dbReference>
<feature type="repeat" description="PPR" evidence="3">
    <location>
        <begin position="109"/>
        <end position="143"/>
    </location>
</feature>
<feature type="repeat" description="PPR" evidence="3">
    <location>
        <begin position="442"/>
        <end position="476"/>
    </location>
</feature>
<keyword evidence="2" id="KW-0677">Repeat</keyword>
<keyword evidence="5" id="KW-1185">Reference proteome</keyword>
<evidence type="ECO:0000256" key="1">
    <source>
        <dbReference type="ARBA" id="ARBA00007626"/>
    </source>
</evidence>
<dbReference type="InterPro" id="IPR011990">
    <property type="entry name" value="TPR-like_helical_dom_sf"/>
</dbReference>
<dbReference type="Gene3D" id="1.25.40.10">
    <property type="entry name" value="Tetratricopeptide repeat domain"/>
    <property type="match status" value="5"/>
</dbReference>
<gene>
    <name evidence="4" type="ORF">EZV62_027000</name>
</gene>
<sequence length="605" mass="67956">MYPEALDRFLKDKCRSGNISPGEANYFFDCPIQRQPAPHMSSLTILFTALAKNNHHHTVISLFKRLNSTRLSPNLIIFNVLLNCICYMGRACDGFVVLGRILRLGFSPTAVTFNSLIKGLCREGRIMKATQLYKNMIAFGCRPTVVTCGTLIDGLCRTGNTSAALKLLEQMVKGNGEYGVICRPNIVSYNSMIDGLCKDGLIDNAKELFSEMKSMGISPDVVSYNSLIHGFCCWGKWEEAKDLIVEMVDQHVQPDVVTFSVIIDELCKNDKIDKANELLELMIKRGVMPNTGDGFKGSCTGCCYILTYNTLLSGLFRAGKIGHAMFSEMRHKNFMPDEYTYNIPIDGLCKNGCITKAIEILHTLKKGKFNLTIESYNCLLDGLCKTWRLELAWMHFHKLSQEGLEPNVITYTIMINGLCKYGKPEEANGLSSNMEDMGCAPNVFTYNTLMWGFLQNSRTTKVVELLQKMAEGNLMPDACTTSIVMNLLVKHEKYRECLNWLPSFSAKLTTGIEEELLAPVVNIFDRFDHEPICCRSGARRSESSSLNFGVLGFERVAAVHKTIERTYCSFMSRNLALSNIRDTMLKQVQNLELLHRGETFVGSFD</sequence>
<dbReference type="Pfam" id="PF13812">
    <property type="entry name" value="PPR_3"/>
    <property type="match status" value="1"/>
</dbReference>
<feature type="repeat" description="PPR" evidence="3">
    <location>
        <begin position="74"/>
        <end position="108"/>
    </location>
</feature>
<dbReference type="Pfam" id="PF13041">
    <property type="entry name" value="PPR_2"/>
    <property type="match status" value="6"/>
</dbReference>
<evidence type="ECO:0000256" key="3">
    <source>
        <dbReference type="PROSITE-ProRule" id="PRU00708"/>
    </source>
</evidence>
<feature type="repeat" description="PPR" evidence="3">
    <location>
        <begin position="255"/>
        <end position="289"/>
    </location>
</feature>
<dbReference type="PROSITE" id="PS51375">
    <property type="entry name" value="PPR"/>
    <property type="match status" value="10"/>
</dbReference>
<dbReference type="GO" id="GO:0003729">
    <property type="term" value="F:mRNA binding"/>
    <property type="evidence" value="ECO:0007669"/>
    <property type="project" value="TreeGrafter"/>
</dbReference>
<feature type="repeat" description="PPR" evidence="3">
    <location>
        <begin position="185"/>
        <end position="219"/>
    </location>
</feature>
<proteinExistence type="inferred from homology"/>
<dbReference type="PANTHER" id="PTHR47938">
    <property type="entry name" value="RESPIRATORY COMPLEX I CHAPERONE (CIA84), PUTATIVE (AFU_ORTHOLOGUE AFUA_2G06020)-RELATED"/>
    <property type="match status" value="1"/>
</dbReference>
<feature type="repeat" description="PPR" evidence="3">
    <location>
        <begin position="337"/>
        <end position="371"/>
    </location>
</feature>
<accession>A0A5C7GUB3</accession>
<evidence type="ECO:0000313" key="4">
    <source>
        <dbReference type="EMBL" id="TXG47706.1"/>
    </source>
</evidence>
<dbReference type="NCBIfam" id="TIGR00756">
    <property type="entry name" value="PPR"/>
    <property type="match status" value="9"/>
</dbReference>
<reference evidence="5" key="1">
    <citation type="journal article" date="2019" name="Gigascience">
        <title>De novo genome assembly of the endangered Acer yangbiense, a plant species with extremely small populations endemic to Yunnan Province, China.</title>
        <authorList>
            <person name="Yang J."/>
            <person name="Wariss H.M."/>
            <person name="Tao L."/>
            <person name="Zhang R."/>
            <person name="Yun Q."/>
            <person name="Hollingsworth P."/>
            <person name="Dao Z."/>
            <person name="Luo G."/>
            <person name="Guo H."/>
            <person name="Ma Y."/>
            <person name="Sun W."/>
        </authorList>
    </citation>
    <scope>NUCLEOTIDE SEQUENCE [LARGE SCALE GENOMIC DNA]</scope>
    <source>
        <strain evidence="5">cv. Malutang</strain>
    </source>
</reference>
<feature type="repeat" description="PPR" evidence="3">
    <location>
        <begin position="144"/>
        <end position="178"/>
    </location>
</feature>
<dbReference type="InterPro" id="IPR002885">
    <property type="entry name" value="PPR_rpt"/>
</dbReference>
<dbReference type="AlphaFoldDB" id="A0A5C7GUB3"/>
<feature type="repeat" description="PPR" evidence="3">
    <location>
        <begin position="220"/>
        <end position="254"/>
    </location>
</feature>
<dbReference type="OrthoDB" id="185373at2759"/>
<feature type="repeat" description="PPR" evidence="3">
    <location>
        <begin position="372"/>
        <end position="406"/>
    </location>
</feature>
<feature type="repeat" description="PPR" evidence="3">
    <location>
        <begin position="407"/>
        <end position="441"/>
    </location>
</feature>
<evidence type="ECO:0000313" key="5">
    <source>
        <dbReference type="Proteomes" id="UP000323000"/>
    </source>
</evidence>
<evidence type="ECO:0000256" key="2">
    <source>
        <dbReference type="ARBA" id="ARBA00022737"/>
    </source>
</evidence>
<comment type="similarity">
    <text evidence="1">Belongs to the PPR family. P subfamily.</text>
</comment>
<dbReference type="EMBL" id="VAHF01000013">
    <property type="protein sequence ID" value="TXG47706.1"/>
    <property type="molecule type" value="Genomic_DNA"/>
</dbReference>
<organism evidence="4 5">
    <name type="scientific">Acer yangbiense</name>
    <dbReference type="NCBI Taxonomy" id="1000413"/>
    <lineage>
        <taxon>Eukaryota</taxon>
        <taxon>Viridiplantae</taxon>
        <taxon>Streptophyta</taxon>
        <taxon>Embryophyta</taxon>
        <taxon>Tracheophyta</taxon>
        <taxon>Spermatophyta</taxon>
        <taxon>Magnoliopsida</taxon>
        <taxon>eudicotyledons</taxon>
        <taxon>Gunneridae</taxon>
        <taxon>Pentapetalae</taxon>
        <taxon>rosids</taxon>
        <taxon>malvids</taxon>
        <taxon>Sapindales</taxon>
        <taxon>Sapindaceae</taxon>
        <taxon>Hippocastanoideae</taxon>
        <taxon>Acereae</taxon>
        <taxon>Acer</taxon>
    </lineage>
</organism>
<protein>
    <submittedName>
        <fullName evidence="4">Uncharacterized protein</fullName>
    </submittedName>
</protein>
<dbReference type="PANTHER" id="PTHR47938:SF35">
    <property type="entry name" value="PENTATRICOPEPTIDE REPEAT-CONTAINING PROTEIN 4, MITOCHONDRIAL-RELATED"/>
    <property type="match status" value="1"/>
</dbReference>